<comment type="caution">
    <text evidence="1">The sequence shown here is derived from an EMBL/GenBank/DDBJ whole genome shotgun (WGS) entry which is preliminary data.</text>
</comment>
<proteinExistence type="predicted"/>
<keyword evidence="2" id="KW-1185">Reference proteome</keyword>
<gene>
    <name evidence="1" type="ORF">NM688_g1857</name>
</gene>
<organism evidence="1 2">
    <name type="scientific">Phlebia brevispora</name>
    <dbReference type="NCBI Taxonomy" id="194682"/>
    <lineage>
        <taxon>Eukaryota</taxon>
        <taxon>Fungi</taxon>
        <taxon>Dikarya</taxon>
        <taxon>Basidiomycota</taxon>
        <taxon>Agaricomycotina</taxon>
        <taxon>Agaricomycetes</taxon>
        <taxon>Polyporales</taxon>
        <taxon>Meruliaceae</taxon>
        <taxon>Phlebia</taxon>
    </lineage>
</organism>
<evidence type="ECO:0000313" key="1">
    <source>
        <dbReference type="EMBL" id="KAJ3556737.1"/>
    </source>
</evidence>
<sequence length="948" mass="102949">MDAELTHRRAKAFYVDLNFQGRSHNGWAEIVYDAITMHGKLELHEKQWFRGLKTIYSTILKTPRDMFLAFYDPDLAWYRDNNNGIPNLRSGDLGRILPLVRRLAREVKFETVQDHHRRTVVHKADTNRLKELSSMDTREANHEHGPTNSMHDVANMPMILTAPDVQTVLAPTYIALSEETSSSTDTFGDVSSNLESAGDDEQFSVASVQTPLPAALEESDMLLDSNMMPENRSGPFPLFSVPEDPGLLPEMLSTSSNFADISGTVSSINTEHITSQGEHDQKTDIDLDINALHVNSDSVPTGSEVMNQPLAHEPGTYAVNDKVNAWLNRTELPLASHAGLNPALPSLAVAIESSMPLQPRPSDFLPMIEYTPTAHFQNHSSTLTYDALDPPDGLGIGNEHHTMLSPSTFPSLSQRLLASDVSATAIGNAGLDTLPSLGEAHMMLSPSTFPSLGQRLLASDVSATAIGNTGLDTGTVAASVFHNVAGAVPPLVIVPNAGPVWPSLGQNIPPSGQITSDMQCIAPSNTVLNGRADWPTSAVSLDLSLEPPADAGYNAQYSPMSTLPSLAYPSTGALTTFTANVAEATSVPPMHESTYPPMISPQPPTQFLIMVDLARQDIHLNALSNGEIAIVRNQEITKAASTIYSNDTHTIASSMGVGVASEALPLPPQPFMQLQGFNYLIPEHAQLLDSYSDPMDLVQHKFVEAVQHWYVTLRSHTKEALQLYVPLHAHQIMLHHLKNIEEYTCVDVDVCNATLAHAYPGGNNLGEVALCVNGKRLVEVIASIDHNPLLPMASVWSTHLMNAIGPDIVISTYPTLTLNKRGVISTDTMRHTPNAIVPRMQTWKRYLDAGFVITAEPTHSVGSSQQPAALQSPQKTRRIHDEHTLIMKGHAVAQRAIDSLQTSITTKWNIGGYVYTEDDLKFIQPSAKSVPPQGTGQLGAEASAPTPH</sequence>
<protein>
    <submittedName>
        <fullName evidence="1">Uncharacterized protein</fullName>
    </submittedName>
</protein>
<evidence type="ECO:0000313" key="2">
    <source>
        <dbReference type="Proteomes" id="UP001148662"/>
    </source>
</evidence>
<dbReference type="EMBL" id="JANHOG010000216">
    <property type="protein sequence ID" value="KAJ3556737.1"/>
    <property type="molecule type" value="Genomic_DNA"/>
</dbReference>
<name>A0ACC1TA46_9APHY</name>
<accession>A0ACC1TA46</accession>
<reference evidence="1" key="1">
    <citation type="submission" date="2022-07" db="EMBL/GenBank/DDBJ databases">
        <title>Genome Sequence of Phlebia brevispora.</title>
        <authorList>
            <person name="Buettner E."/>
        </authorList>
    </citation>
    <scope>NUCLEOTIDE SEQUENCE</scope>
    <source>
        <strain evidence="1">MPL23</strain>
    </source>
</reference>
<dbReference type="Proteomes" id="UP001148662">
    <property type="component" value="Unassembled WGS sequence"/>
</dbReference>